<feature type="region of interest" description="Disordered" evidence="1">
    <location>
        <begin position="113"/>
        <end position="152"/>
    </location>
</feature>
<keyword evidence="2" id="KW-0472">Membrane</keyword>
<dbReference type="HOGENOM" id="CLU_968505_0_0_11"/>
<dbReference type="OrthoDB" id="3635048at2"/>
<sequence length="287" mass="28790">MDQNQNGYPGAQGGHPGNQGGHPGGQGHPGAQGAYPGGLPGYPGGQGGFPQGGFPQAFPNGGYQGQHGGYLGGGGVPPKKSNGAAVAVGIVVAVLLLGGLGWGVFALTGDDSPDTASPAAAGATTSSSAAPSSSSASPTTRRSSTSATPRGDWSSIKAGSCVKATTVAGQMELTEGACDPTKTNFLVGKVVVDGTCEAAYTTVWRAEGAERTDYCLIPNLVIGECYDTGAGPLDVPVAQPCTGADANLRKVTEFVKDTQDHSKCNVQGAYSYFTFPQPQLVICLVKP</sequence>
<proteinExistence type="predicted"/>
<dbReference type="AlphaFoldDB" id="C6WD81"/>
<keyword evidence="2" id="KW-0812">Transmembrane</keyword>
<protein>
    <submittedName>
        <fullName evidence="3">Uncharacterized protein</fullName>
    </submittedName>
</protein>
<feature type="compositionally biased region" description="Gly residues" evidence="1">
    <location>
        <begin position="10"/>
        <end position="51"/>
    </location>
</feature>
<keyword evidence="2" id="KW-1133">Transmembrane helix</keyword>
<evidence type="ECO:0000256" key="1">
    <source>
        <dbReference type="SAM" id="MobiDB-lite"/>
    </source>
</evidence>
<feature type="compositionally biased region" description="Low complexity" evidence="1">
    <location>
        <begin position="113"/>
        <end position="151"/>
    </location>
</feature>
<accession>C6WD81</accession>
<organism evidence="3 4">
    <name type="scientific">Actinosynnema mirum (strain ATCC 29888 / DSM 43827 / JCM 3225 / NBRC 14064 / NCIMB 13271 / NRRL B-12336 / IMRU 3971 / 101)</name>
    <dbReference type="NCBI Taxonomy" id="446462"/>
    <lineage>
        <taxon>Bacteria</taxon>
        <taxon>Bacillati</taxon>
        <taxon>Actinomycetota</taxon>
        <taxon>Actinomycetes</taxon>
        <taxon>Pseudonocardiales</taxon>
        <taxon>Pseudonocardiaceae</taxon>
        <taxon>Actinosynnema</taxon>
    </lineage>
</organism>
<keyword evidence="4" id="KW-1185">Reference proteome</keyword>
<name>C6WD81_ACTMD</name>
<dbReference type="KEGG" id="ami:Amir_3821"/>
<dbReference type="Proteomes" id="UP000002213">
    <property type="component" value="Chromosome"/>
</dbReference>
<dbReference type="EMBL" id="CP001630">
    <property type="protein sequence ID" value="ACU37700.1"/>
    <property type="molecule type" value="Genomic_DNA"/>
</dbReference>
<evidence type="ECO:0000313" key="3">
    <source>
        <dbReference type="EMBL" id="ACU37700.1"/>
    </source>
</evidence>
<gene>
    <name evidence="3" type="ordered locus">Amir_3821</name>
</gene>
<feature type="compositionally biased region" description="Low complexity" evidence="1">
    <location>
        <begin position="52"/>
        <end position="61"/>
    </location>
</feature>
<evidence type="ECO:0000313" key="4">
    <source>
        <dbReference type="Proteomes" id="UP000002213"/>
    </source>
</evidence>
<evidence type="ECO:0000256" key="2">
    <source>
        <dbReference type="SAM" id="Phobius"/>
    </source>
</evidence>
<reference evidence="3 4" key="1">
    <citation type="journal article" date="2009" name="Stand. Genomic Sci.">
        <title>Complete genome sequence of Actinosynnema mirum type strain (101).</title>
        <authorList>
            <person name="Land M."/>
            <person name="Lapidus A."/>
            <person name="Mayilraj S."/>
            <person name="Chen F."/>
            <person name="Copeland A."/>
            <person name="Del Rio T.G."/>
            <person name="Nolan M."/>
            <person name="Lucas S."/>
            <person name="Tice H."/>
            <person name="Cheng J.F."/>
            <person name="Chertkov O."/>
            <person name="Bruce D."/>
            <person name="Goodwin L."/>
            <person name="Pitluck S."/>
            <person name="Rohde M."/>
            <person name="Goker M."/>
            <person name="Pati A."/>
            <person name="Ivanova N."/>
            <person name="Mavromatis K."/>
            <person name="Chen A."/>
            <person name="Palaniappan K."/>
            <person name="Hauser L."/>
            <person name="Chang Y.J."/>
            <person name="Jeffries C.C."/>
            <person name="Brettin T."/>
            <person name="Detter J.C."/>
            <person name="Han C."/>
            <person name="Chain P."/>
            <person name="Tindall B.J."/>
            <person name="Bristow J."/>
            <person name="Eisen J.A."/>
            <person name="Markowitz V."/>
            <person name="Hugenholtz P."/>
            <person name="Kyrpides N.C."/>
            <person name="Klenk H.P."/>
        </authorList>
    </citation>
    <scope>NUCLEOTIDE SEQUENCE [LARGE SCALE GENOMIC DNA]</scope>
    <source>
        <strain evidence="4">ATCC 29888 / DSM 43827 / JCM 3225 / NBRC 14064 / NCIMB 13271 / NRRL B-12336 / IMRU 3971 / 101</strain>
    </source>
</reference>
<dbReference type="RefSeq" id="WP_015802587.1">
    <property type="nucleotide sequence ID" value="NC_013093.1"/>
</dbReference>
<feature type="transmembrane region" description="Helical" evidence="2">
    <location>
        <begin position="84"/>
        <end position="105"/>
    </location>
</feature>
<feature type="region of interest" description="Disordered" evidence="1">
    <location>
        <begin position="1"/>
        <end position="61"/>
    </location>
</feature>